<sequence>MQSAKLRPWEEHDGLSSENKELVAGTQEAWQSAGREYRNGCSNSRKSVSLKFLKAVQGHSPTTFNNSTNLVFKSYNMTQDTKFVARTPV</sequence>
<gene>
    <name evidence="2" type="ORF">RAG0_05745</name>
</gene>
<protein>
    <submittedName>
        <fullName evidence="2">Uncharacterized protein</fullName>
    </submittedName>
</protein>
<evidence type="ECO:0000313" key="2">
    <source>
        <dbReference type="EMBL" id="CZS96388.1"/>
    </source>
</evidence>
<dbReference type="EMBL" id="FJUX01000026">
    <property type="protein sequence ID" value="CZS96388.1"/>
    <property type="molecule type" value="Genomic_DNA"/>
</dbReference>
<evidence type="ECO:0000313" key="3">
    <source>
        <dbReference type="Proteomes" id="UP000178912"/>
    </source>
</evidence>
<keyword evidence="3" id="KW-1185">Reference proteome</keyword>
<proteinExistence type="predicted"/>
<name>A0A1E1KEC2_9HELO</name>
<evidence type="ECO:0000256" key="1">
    <source>
        <dbReference type="SAM" id="MobiDB-lite"/>
    </source>
</evidence>
<feature type="region of interest" description="Disordered" evidence="1">
    <location>
        <begin position="1"/>
        <end position="24"/>
    </location>
</feature>
<reference evidence="3" key="1">
    <citation type="submission" date="2016-03" db="EMBL/GenBank/DDBJ databases">
        <authorList>
            <person name="Guldener U."/>
        </authorList>
    </citation>
    <scope>NUCLEOTIDE SEQUENCE [LARGE SCALE GENOMIC DNA]</scope>
    <source>
        <strain evidence="3">04CH-RAC-A.6.1</strain>
    </source>
</reference>
<dbReference type="Proteomes" id="UP000178912">
    <property type="component" value="Unassembled WGS sequence"/>
</dbReference>
<organism evidence="2 3">
    <name type="scientific">Rhynchosporium agropyri</name>
    <dbReference type="NCBI Taxonomy" id="914238"/>
    <lineage>
        <taxon>Eukaryota</taxon>
        <taxon>Fungi</taxon>
        <taxon>Dikarya</taxon>
        <taxon>Ascomycota</taxon>
        <taxon>Pezizomycotina</taxon>
        <taxon>Leotiomycetes</taxon>
        <taxon>Helotiales</taxon>
        <taxon>Ploettnerulaceae</taxon>
        <taxon>Rhynchosporium</taxon>
    </lineage>
</organism>
<feature type="compositionally biased region" description="Basic and acidic residues" evidence="1">
    <location>
        <begin position="7"/>
        <end position="21"/>
    </location>
</feature>
<accession>A0A1E1KEC2</accession>
<dbReference type="AlphaFoldDB" id="A0A1E1KEC2"/>